<gene>
    <name evidence="3" type="ordered locus">Turpa_4143</name>
</gene>
<evidence type="ECO:0000256" key="1">
    <source>
        <dbReference type="SAM" id="MobiDB-lite"/>
    </source>
</evidence>
<evidence type="ECO:0000313" key="3">
    <source>
        <dbReference type="EMBL" id="AFM14776.1"/>
    </source>
</evidence>
<protein>
    <recommendedName>
        <fullName evidence="5">DUF3570 domain-containing protein</fullName>
    </recommendedName>
</protein>
<dbReference type="KEGG" id="tpx:Turpa_4143"/>
<feature type="signal peptide" evidence="2">
    <location>
        <begin position="1"/>
        <end position="24"/>
    </location>
</feature>
<evidence type="ECO:0000256" key="2">
    <source>
        <dbReference type="SAM" id="SignalP"/>
    </source>
</evidence>
<feature type="compositionally biased region" description="Low complexity" evidence="1">
    <location>
        <begin position="30"/>
        <end position="44"/>
    </location>
</feature>
<sequence length="423" mass="47880">MKMTRFITTTFLLVFAAGSSALFAQKKAKPAAAKPAAAKPTAKARPGQGALKNAAGAQGKEEQEISAPKPTSAKLPEVKYENEDMSKNPTRGTFTFTMSGGIYNFNNKTTNPQTNTSREYSLPFDYTTMVGYELAFRLGKDKEDDHDGKTGFHYYRSNKGIFTDFEIGLKTQRYEDKPSRFTYKETSAAGVSEVPVDLGYDYTSALFLANSTPGAQNLRKAGISPELRGAVGNKATEVTMFYANTYYHFTPLNYLMNFGSGFRWFDASIGPSFRAWYYQDYSDPVRLTTRNDDWTRATLMVVYRQYVQFHPMVRLRTHFYFPALSYFAELARSPRFNESEFILNTALEFYVKRFGDFGIIVGVGYEGHWWKANPYSSDRFVRTGFLADNGFTNQQYAGFEHSTRTSWEAFATLGIEIHFSGDK</sequence>
<feature type="region of interest" description="Disordered" evidence="1">
    <location>
        <begin position="30"/>
        <end position="91"/>
    </location>
</feature>
<dbReference type="AlphaFoldDB" id="I4BBW9"/>
<keyword evidence="4" id="KW-1185">Reference proteome</keyword>
<name>I4BBW9_TURPD</name>
<dbReference type="STRING" id="869212.Turpa_4143"/>
<proteinExistence type="predicted"/>
<evidence type="ECO:0008006" key="5">
    <source>
        <dbReference type="Google" id="ProtNLM"/>
    </source>
</evidence>
<evidence type="ECO:0000313" key="4">
    <source>
        <dbReference type="Proteomes" id="UP000006048"/>
    </source>
</evidence>
<organism evidence="3 4">
    <name type="scientific">Turneriella parva (strain ATCC BAA-1111 / DSM 21527 / NCTC 11395 / H)</name>
    <name type="common">Leptospira parva</name>
    <dbReference type="NCBI Taxonomy" id="869212"/>
    <lineage>
        <taxon>Bacteria</taxon>
        <taxon>Pseudomonadati</taxon>
        <taxon>Spirochaetota</taxon>
        <taxon>Spirochaetia</taxon>
        <taxon>Leptospirales</taxon>
        <taxon>Leptospiraceae</taxon>
        <taxon>Turneriella</taxon>
    </lineage>
</organism>
<dbReference type="HOGENOM" id="CLU_648817_0_0_12"/>
<accession>I4BBW9</accession>
<reference evidence="3 4" key="1">
    <citation type="submission" date="2012-06" db="EMBL/GenBank/DDBJ databases">
        <title>The complete chromosome of genome of Turneriella parva DSM 21527.</title>
        <authorList>
            <consortium name="US DOE Joint Genome Institute (JGI-PGF)"/>
            <person name="Lucas S."/>
            <person name="Han J."/>
            <person name="Lapidus A."/>
            <person name="Bruce D."/>
            <person name="Goodwin L."/>
            <person name="Pitluck S."/>
            <person name="Peters L."/>
            <person name="Kyrpides N."/>
            <person name="Mavromatis K."/>
            <person name="Ivanova N."/>
            <person name="Mikhailova N."/>
            <person name="Chertkov O."/>
            <person name="Detter J.C."/>
            <person name="Tapia R."/>
            <person name="Han C."/>
            <person name="Land M."/>
            <person name="Hauser L."/>
            <person name="Markowitz V."/>
            <person name="Cheng J.-F."/>
            <person name="Hugenholtz P."/>
            <person name="Woyke T."/>
            <person name="Wu D."/>
            <person name="Gronow S."/>
            <person name="Wellnitz S."/>
            <person name="Brambilla E."/>
            <person name="Klenk H.-P."/>
            <person name="Eisen J.A."/>
        </authorList>
    </citation>
    <scope>NUCLEOTIDE SEQUENCE [LARGE SCALE GENOMIC DNA]</scope>
    <source>
        <strain evidence="4">ATCC BAA-1111 / DSM 21527 / NCTC 11395 / H</strain>
    </source>
</reference>
<dbReference type="EMBL" id="CP002959">
    <property type="protein sequence ID" value="AFM14776.1"/>
    <property type="molecule type" value="Genomic_DNA"/>
</dbReference>
<keyword evidence="2" id="KW-0732">Signal</keyword>
<dbReference type="RefSeq" id="WP_014805251.1">
    <property type="nucleotide sequence ID" value="NC_018020.1"/>
</dbReference>
<feature type="chain" id="PRO_5003686533" description="DUF3570 domain-containing protein" evidence="2">
    <location>
        <begin position="25"/>
        <end position="423"/>
    </location>
</feature>
<dbReference type="Proteomes" id="UP000006048">
    <property type="component" value="Chromosome"/>
</dbReference>
<feature type="compositionally biased region" description="Basic and acidic residues" evidence="1">
    <location>
        <begin position="76"/>
        <end position="86"/>
    </location>
</feature>